<keyword evidence="2" id="KW-1185">Reference proteome</keyword>
<dbReference type="InterPro" id="IPR016084">
    <property type="entry name" value="Haem_Oase-like_multi-hlx"/>
</dbReference>
<dbReference type="Proteomes" id="UP001529338">
    <property type="component" value="Unassembled WGS sequence"/>
</dbReference>
<evidence type="ECO:0000313" key="1">
    <source>
        <dbReference type="EMBL" id="MDM7853840.1"/>
    </source>
</evidence>
<dbReference type="SUPFAM" id="SSF48613">
    <property type="entry name" value="Heme oxygenase-like"/>
    <property type="match status" value="1"/>
</dbReference>
<organism evidence="1 2">
    <name type="scientific">Cellulomonas alba</name>
    <dbReference type="NCBI Taxonomy" id="3053467"/>
    <lineage>
        <taxon>Bacteria</taxon>
        <taxon>Bacillati</taxon>
        <taxon>Actinomycetota</taxon>
        <taxon>Actinomycetes</taxon>
        <taxon>Micrococcales</taxon>
        <taxon>Cellulomonadaceae</taxon>
        <taxon>Cellulomonas</taxon>
    </lineage>
</organism>
<protein>
    <submittedName>
        <fullName evidence="1">Iron-containing redox enzyme family protein</fullName>
    </submittedName>
</protein>
<dbReference type="EMBL" id="JAUCGQ010000001">
    <property type="protein sequence ID" value="MDM7853840.1"/>
    <property type="molecule type" value="Genomic_DNA"/>
</dbReference>
<accession>A0ABT7SCD4</accession>
<dbReference type="SMART" id="SM01236">
    <property type="entry name" value="Haem_oxygenase_2"/>
    <property type="match status" value="1"/>
</dbReference>
<comment type="caution">
    <text evidence="1">The sequence shown here is derived from an EMBL/GenBank/DDBJ whole genome shotgun (WGS) entry which is preliminary data.</text>
</comment>
<proteinExistence type="predicted"/>
<sequence>MTATVPAGLRTGMARPQPRGPLGALVWGALDRRPDEVDEEVRAALVTAARTAVASGDLLADDDVQLTLFVLYELHYRGVAGVDDAWEWDADLLRARGVLEAAFEEALRDRVEVPADVAADGRSVADALFALTAPGPGPSVARYVGRRADDDQLHEFLVHRSVYQLKEADPHTWAIPRLAGHAKAALVEIQADEYGGGTPGRMHSELFARTMHGAGLDATFGAYVDRVPAVTLAGVNAMSLFGLHRRLRGAIAGHLAAFEMTSSLPNRLYGDGFRRHGYGTATTEYFDEHVEADAVHEQIAARDLAGGLAEHEPELLPDILFGAAACLYLDDLVGEHVLGAWERGESSLRPAAAAARRAG</sequence>
<dbReference type="Pfam" id="PF14518">
    <property type="entry name" value="Haem_oxygenas_2"/>
    <property type="match status" value="1"/>
</dbReference>
<reference evidence="1 2" key="1">
    <citation type="submission" date="2023-06" db="EMBL/GenBank/DDBJ databases">
        <title>Cellulomonas sp. MW4 Whole genome sequence.</title>
        <authorList>
            <person name="Park S."/>
        </authorList>
    </citation>
    <scope>NUCLEOTIDE SEQUENCE [LARGE SCALE GENOMIC DNA]</scope>
    <source>
        <strain evidence="1 2">MW4</strain>
    </source>
</reference>
<gene>
    <name evidence="1" type="ORF">QRT04_02755</name>
</gene>
<dbReference type="Gene3D" id="1.20.910.10">
    <property type="entry name" value="Heme oxygenase-like"/>
    <property type="match status" value="1"/>
</dbReference>
<evidence type="ECO:0000313" key="2">
    <source>
        <dbReference type="Proteomes" id="UP001529338"/>
    </source>
</evidence>
<name>A0ABT7SCD4_9CELL</name>